<dbReference type="RefSeq" id="XP_017771241.1">
    <property type="nucleotide sequence ID" value="XM_017915752.1"/>
</dbReference>
<accession>A0ABM1M9J1</accession>
<keyword evidence="2" id="KW-1185">Reference proteome</keyword>
<feature type="compositionally biased region" description="Basic and acidic residues" evidence="1">
    <location>
        <begin position="62"/>
        <end position="71"/>
    </location>
</feature>
<reference evidence="3" key="1">
    <citation type="submission" date="2025-08" db="UniProtKB">
        <authorList>
            <consortium name="RefSeq"/>
        </authorList>
    </citation>
    <scope>IDENTIFICATION</scope>
    <source>
        <tissue evidence="3">Whole Larva</tissue>
    </source>
</reference>
<feature type="region of interest" description="Disordered" evidence="1">
    <location>
        <begin position="1"/>
        <end position="21"/>
    </location>
</feature>
<sequence length="327" mass="36979">MEQKETGENTTHVMSFSEPVILDQESDHSTLHLVFSEDSEDEFKRKKGKRSKSWHNSLQKPEGSKLKDDDDGKVCHELCSCRAEDFQQVMSRSAAVCATKSEINPRACDSLRNQLEIMVSNAVSSELDHSDVNRPLHANFAKLETVLETLVQYLDCLDLEMRASYRLCNNIDDFLATNAKSSTFSTLLKNLSTTPRNSGYATTRKTITSCLCGAKKLDDLVADYKDKKADFNKAIHNFRMILDSNFSAAQLKKLKKQFDLILVKFQHSRYVLDSALPVAIRERTSVLLNCCQILGEELQKVANDRSDLALLFQHLETILHPPISQNT</sequence>
<evidence type="ECO:0000313" key="2">
    <source>
        <dbReference type="Proteomes" id="UP000695000"/>
    </source>
</evidence>
<gene>
    <name evidence="3" type="primary">LOC108558739</name>
</gene>
<feature type="region of interest" description="Disordered" evidence="1">
    <location>
        <begin position="33"/>
        <end position="71"/>
    </location>
</feature>
<evidence type="ECO:0000313" key="3">
    <source>
        <dbReference type="RefSeq" id="XP_017771241.1"/>
    </source>
</evidence>
<dbReference type="GeneID" id="108558739"/>
<dbReference type="Proteomes" id="UP000695000">
    <property type="component" value="Unplaced"/>
</dbReference>
<name>A0ABM1M9J1_NICVS</name>
<evidence type="ECO:0000256" key="1">
    <source>
        <dbReference type="SAM" id="MobiDB-lite"/>
    </source>
</evidence>
<protein>
    <submittedName>
        <fullName evidence="3">Uncharacterized protein LOC108558739</fullName>
    </submittedName>
</protein>
<organism evidence="2 3">
    <name type="scientific">Nicrophorus vespilloides</name>
    <name type="common">Boreal carrion beetle</name>
    <dbReference type="NCBI Taxonomy" id="110193"/>
    <lineage>
        <taxon>Eukaryota</taxon>
        <taxon>Metazoa</taxon>
        <taxon>Ecdysozoa</taxon>
        <taxon>Arthropoda</taxon>
        <taxon>Hexapoda</taxon>
        <taxon>Insecta</taxon>
        <taxon>Pterygota</taxon>
        <taxon>Neoptera</taxon>
        <taxon>Endopterygota</taxon>
        <taxon>Coleoptera</taxon>
        <taxon>Polyphaga</taxon>
        <taxon>Staphyliniformia</taxon>
        <taxon>Silphidae</taxon>
        <taxon>Nicrophorinae</taxon>
        <taxon>Nicrophorus</taxon>
    </lineage>
</organism>
<proteinExistence type="predicted"/>